<keyword evidence="1" id="KW-1133">Transmembrane helix</keyword>
<comment type="caution">
    <text evidence="2">The sequence shown here is derived from an EMBL/GenBank/DDBJ whole genome shotgun (WGS) entry which is preliminary data.</text>
</comment>
<feature type="transmembrane region" description="Helical" evidence="1">
    <location>
        <begin position="79"/>
        <end position="103"/>
    </location>
</feature>
<protein>
    <submittedName>
        <fullName evidence="2">Uncharacterized protein</fullName>
    </submittedName>
</protein>
<reference evidence="2 3" key="1">
    <citation type="journal article" date="2016" name="Nat. Commun.">
        <title>Thousands of microbial genomes shed light on interconnected biogeochemical processes in an aquifer system.</title>
        <authorList>
            <person name="Anantharaman K."/>
            <person name="Brown C.T."/>
            <person name="Hug L.A."/>
            <person name="Sharon I."/>
            <person name="Castelle C.J."/>
            <person name="Probst A.J."/>
            <person name="Thomas B.C."/>
            <person name="Singh A."/>
            <person name="Wilkins M.J."/>
            <person name="Karaoz U."/>
            <person name="Brodie E.L."/>
            <person name="Williams K.H."/>
            <person name="Hubbard S.S."/>
            <person name="Banfield J.F."/>
        </authorList>
    </citation>
    <scope>NUCLEOTIDE SEQUENCE [LARGE SCALE GENOMIC DNA]</scope>
</reference>
<dbReference type="EMBL" id="MHQJ01000046">
    <property type="protein sequence ID" value="OHA00456.1"/>
    <property type="molecule type" value="Genomic_DNA"/>
</dbReference>
<organism evidence="2 3">
    <name type="scientific">Candidatus Sungbacteria bacterium RIFCSPHIGHO2_02_FULL_49_12</name>
    <dbReference type="NCBI Taxonomy" id="1802271"/>
    <lineage>
        <taxon>Bacteria</taxon>
        <taxon>Candidatus Sungiibacteriota</taxon>
    </lineage>
</organism>
<gene>
    <name evidence="2" type="ORF">A3C11_02245</name>
</gene>
<proteinExistence type="predicted"/>
<sequence length="104" mass="11623">MKKSDYFMKSLVNAAGVFVYVSFVAWLGFNNQTIFGAPDNFLTPLFVLLLFVISASVTSLLVLGKPIHLYLNGLKKEAFTLLFATLAWLVFFLMTIVVVLLLAR</sequence>
<feature type="transmembrane region" description="Helical" evidence="1">
    <location>
        <begin position="12"/>
        <end position="29"/>
    </location>
</feature>
<evidence type="ECO:0000313" key="3">
    <source>
        <dbReference type="Proteomes" id="UP000177362"/>
    </source>
</evidence>
<keyword evidence="1" id="KW-0472">Membrane</keyword>
<name>A0A1G2KM49_9BACT</name>
<accession>A0A1G2KM49</accession>
<dbReference type="AlphaFoldDB" id="A0A1G2KM49"/>
<feature type="transmembrane region" description="Helical" evidence="1">
    <location>
        <begin position="41"/>
        <end position="63"/>
    </location>
</feature>
<keyword evidence="1" id="KW-0812">Transmembrane</keyword>
<evidence type="ECO:0000313" key="2">
    <source>
        <dbReference type="EMBL" id="OHA00456.1"/>
    </source>
</evidence>
<dbReference type="Proteomes" id="UP000177362">
    <property type="component" value="Unassembled WGS sequence"/>
</dbReference>
<evidence type="ECO:0000256" key="1">
    <source>
        <dbReference type="SAM" id="Phobius"/>
    </source>
</evidence>